<dbReference type="GO" id="GO:0016020">
    <property type="term" value="C:membrane"/>
    <property type="evidence" value="ECO:0007669"/>
    <property type="project" value="TreeGrafter"/>
</dbReference>
<dbReference type="InterPro" id="IPR050266">
    <property type="entry name" value="AB_hydrolase_sf"/>
</dbReference>
<dbReference type="InterPro" id="IPR029058">
    <property type="entry name" value="AB_hydrolase_fold"/>
</dbReference>
<dbReference type="AlphaFoldDB" id="A0A941D400"/>
<evidence type="ECO:0000259" key="1">
    <source>
        <dbReference type="Pfam" id="PF00561"/>
    </source>
</evidence>
<evidence type="ECO:0000313" key="2">
    <source>
        <dbReference type="EMBL" id="MBR7620398.1"/>
    </source>
</evidence>
<evidence type="ECO:0000313" key="3">
    <source>
        <dbReference type="Proteomes" id="UP000622580"/>
    </source>
</evidence>
<dbReference type="PANTHER" id="PTHR43798">
    <property type="entry name" value="MONOACYLGLYCEROL LIPASE"/>
    <property type="match status" value="1"/>
</dbReference>
<sequence length="307" mass="33369">MPDAEMNFFAKPQRLVKINSRRRMNIWRSGKGSPTVVLAPGFMALTSDWSRVQPTLARATQVVSYDHAGQGFSDPAPLPRSPARKAADLKAMLAASGVEPPYVLVGLSMGSFEVRHFAHLYPEEVVGMVLVDPSFDDMAERLLKVTPSDQAWVESPVDHFKRCEGAAKAGDLRPGTEAYSACVFPPQPDLSDALNAVYHDMSKRASYWRALVSEFSTAARDRADGSLGDRPLIVLSAGAREPPSLPPEEIEAVGRLYAQAHEQLAALSTRGVRRVVADSKHAIQWDRPQAVIDAVMEVIAIAQGGLA</sequence>
<dbReference type="RefSeq" id="WP_215341136.1">
    <property type="nucleotide sequence ID" value="NZ_JAGSGD010000001.1"/>
</dbReference>
<dbReference type="InterPro" id="IPR000073">
    <property type="entry name" value="AB_hydrolase_1"/>
</dbReference>
<dbReference type="Gene3D" id="3.40.50.1820">
    <property type="entry name" value="alpha/beta hydrolase"/>
    <property type="match status" value="1"/>
</dbReference>
<dbReference type="Pfam" id="PF00561">
    <property type="entry name" value="Abhydrolase_1"/>
    <property type="match status" value="1"/>
</dbReference>
<dbReference type="SUPFAM" id="SSF53474">
    <property type="entry name" value="alpha/beta-Hydrolases"/>
    <property type="match status" value="1"/>
</dbReference>
<dbReference type="EMBL" id="JAGSGD010000001">
    <property type="protein sequence ID" value="MBR7620398.1"/>
    <property type="molecule type" value="Genomic_DNA"/>
</dbReference>
<accession>A0A941D400</accession>
<reference evidence="2" key="1">
    <citation type="submission" date="2021-04" db="EMBL/GenBank/DDBJ databases">
        <title>Draft genome assembly of strain Phenylobacterium sp. 20VBR1 using MiniION and Illumina platforms.</title>
        <authorList>
            <person name="Thomas F.A."/>
            <person name="Krishnan K.P."/>
            <person name="Sinha R.K."/>
        </authorList>
    </citation>
    <scope>NUCLEOTIDE SEQUENCE</scope>
    <source>
        <strain evidence="2">20VBR1</strain>
    </source>
</reference>
<gene>
    <name evidence="2" type="ORF">JKL49_13465</name>
</gene>
<name>A0A941D400_9CAUL</name>
<protein>
    <submittedName>
        <fullName evidence="2">Alpha/beta fold hydrolase</fullName>
    </submittedName>
</protein>
<dbReference type="PANTHER" id="PTHR43798:SF33">
    <property type="entry name" value="HYDROLASE, PUTATIVE (AFU_ORTHOLOGUE AFUA_2G14860)-RELATED"/>
    <property type="match status" value="1"/>
</dbReference>
<organism evidence="2 3">
    <name type="scientific">Phenylobacterium glaciei</name>
    <dbReference type="NCBI Taxonomy" id="2803784"/>
    <lineage>
        <taxon>Bacteria</taxon>
        <taxon>Pseudomonadati</taxon>
        <taxon>Pseudomonadota</taxon>
        <taxon>Alphaproteobacteria</taxon>
        <taxon>Caulobacterales</taxon>
        <taxon>Caulobacteraceae</taxon>
        <taxon>Phenylobacterium</taxon>
    </lineage>
</organism>
<dbReference type="Proteomes" id="UP000622580">
    <property type="component" value="Unassembled WGS sequence"/>
</dbReference>
<keyword evidence="2" id="KW-0378">Hydrolase</keyword>
<keyword evidence="3" id="KW-1185">Reference proteome</keyword>
<dbReference type="GO" id="GO:0016787">
    <property type="term" value="F:hydrolase activity"/>
    <property type="evidence" value="ECO:0007669"/>
    <property type="project" value="UniProtKB-KW"/>
</dbReference>
<feature type="domain" description="AB hydrolase-1" evidence="1">
    <location>
        <begin position="34"/>
        <end position="234"/>
    </location>
</feature>
<proteinExistence type="predicted"/>
<comment type="caution">
    <text evidence="2">The sequence shown here is derived from an EMBL/GenBank/DDBJ whole genome shotgun (WGS) entry which is preliminary data.</text>
</comment>